<dbReference type="EMBL" id="LDEV01003703">
    <property type="protein sequence ID" value="KLJ05330.1"/>
    <property type="molecule type" value="Genomic_DNA"/>
</dbReference>
<gene>
    <name evidence="2" type="ORF">EMPG_11202</name>
</gene>
<feature type="compositionally biased region" description="Polar residues" evidence="1">
    <location>
        <begin position="1"/>
        <end position="12"/>
    </location>
</feature>
<evidence type="ECO:0000313" key="3">
    <source>
        <dbReference type="Proteomes" id="UP000053573"/>
    </source>
</evidence>
<feature type="compositionally biased region" description="Basic residues" evidence="1">
    <location>
        <begin position="13"/>
        <end position="24"/>
    </location>
</feature>
<evidence type="ECO:0000256" key="1">
    <source>
        <dbReference type="SAM" id="MobiDB-lite"/>
    </source>
</evidence>
<reference evidence="3" key="1">
    <citation type="journal article" date="2015" name="PLoS Genet.">
        <title>The dynamic genome and transcriptome of the human fungal pathogen Blastomyces and close relative Emmonsia.</title>
        <authorList>
            <person name="Munoz J.F."/>
            <person name="Gauthier G.M."/>
            <person name="Desjardins C.A."/>
            <person name="Gallo J.E."/>
            <person name="Holder J."/>
            <person name="Sullivan T.D."/>
            <person name="Marty A.J."/>
            <person name="Carmen J.C."/>
            <person name="Chen Z."/>
            <person name="Ding L."/>
            <person name="Gujja S."/>
            <person name="Magrini V."/>
            <person name="Misas E."/>
            <person name="Mitreva M."/>
            <person name="Priest M."/>
            <person name="Saif S."/>
            <person name="Whiston E.A."/>
            <person name="Young S."/>
            <person name="Zeng Q."/>
            <person name="Goldman W.E."/>
            <person name="Mardis E.R."/>
            <person name="Taylor J.W."/>
            <person name="McEwen J.G."/>
            <person name="Clay O.K."/>
            <person name="Klein B.S."/>
            <person name="Cuomo C.A."/>
        </authorList>
    </citation>
    <scope>NUCLEOTIDE SEQUENCE [LARGE SCALE GENOMIC DNA]</scope>
    <source>
        <strain evidence="3">UAMH 139</strain>
    </source>
</reference>
<proteinExistence type="predicted"/>
<evidence type="ECO:0000313" key="2">
    <source>
        <dbReference type="EMBL" id="KLJ05330.1"/>
    </source>
</evidence>
<protein>
    <submittedName>
        <fullName evidence="2">Uncharacterized protein</fullName>
    </submittedName>
</protein>
<accession>A0A0H1B1W2</accession>
<comment type="caution">
    <text evidence="2">The sequence shown here is derived from an EMBL/GenBank/DDBJ whole genome shotgun (WGS) entry which is preliminary data.</text>
</comment>
<keyword evidence="3" id="KW-1185">Reference proteome</keyword>
<dbReference type="AlphaFoldDB" id="A0A0H1B1W2"/>
<name>A0A0H1B1W2_9EURO</name>
<sequence>MPNGSSCASTKNTLKRKPNPRKAVARPPLKQQKLQLRPPQRSWKTPPANPTSSPASATRPH</sequence>
<dbReference type="Proteomes" id="UP000053573">
    <property type="component" value="Unassembled WGS sequence"/>
</dbReference>
<feature type="compositionally biased region" description="Low complexity" evidence="1">
    <location>
        <begin position="50"/>
        <end position="61"/>
    </location>
</feature>
<feature type="compositionally biased region" description="Low complexity" evidence="1">
    <location>
        <begin position="26"/>
        <end position="41"/>
    </location>
</feature>
<feature type="region of interest" description="Disordered" evidence="1">
    <location>
        <begin position="1"/>
        <end position="61"/>
    </location>
</feature>
<organism evidence="2 3">
    <name type="scientific">Blastomyces silverae</name>
    <dbReference type="NCBI Taxonomy" id="2060906"/>
    <lineage>
        <taxon>Eukaryota</taxon>
        <taxon>Fungi</taxon>
        <taxon>Dikarya</taxon>
        <taxon>Ascomycota</taxon>
        <taxon>Pezizomycotina</taxon>
        <taxon>Eurotiomycetes</taxon>
        <taxon>Eurotiomycetidae</taxon>
        <taxon>Onygenales</taxon>
        <taxon>Ajellomycetaceae</taxon>
        <taxon>Blastomyces</taxon>
    </lineage>
</organism>